<reference evidence="2" key="1">
    <citation type="submission" date="2021-06" db="EMBL/GenBank/DDBJ databases">
        <authorList>
            <person name="Arsene-Ploetze F."/>
        </authorList>
    </citation>
    <scope>NUCLEOTIDE SEQUENCE</scope>
    <source>
        <strain evidence="2">SBRY1</strain>
    </source>
</reference>
<dbReference type="AlphaFoldDB" id="A0A9W4H1J1"/>
<accession>A0A9W4H1J1</accession>
<dbReference type="Gene3D" id="3.40.50.720">
    <property type="entry name" value="NAD(P)-binding Rossmann-like Domain"/>
    <property type="match status" value="1"/>
</dbReference>
<name>A0A9W4H1J1_9ACTN</name>
<dbReference type="EMBL" id="CAJVAX010000017">
    <property type="protein sequence ID" value="CAG7643165.1"/>
    <property type="molecule type" value="Genomic_DNA"/>
</dbReference>
<keyword evidence="3" id="KW-1185">Reference proteome</keyword>
<organism evidence="2 3">
    <name type="scientific">Actinacidiphila bryophytorum</name>
    <dbReference type="NCBI Taxonomy" id="1436133"/>
    <lineage>
        <taxon>Bacteria</taxon>
        <taxon>Bacillati</taxon>
        <taxon>Actinomycetota</taxon>
        <taxon>Actinomycetes</taxon>
        <taxon>Kitasatosporales</taxon>
        <taxon>Streptomycetaceae</taxon>
        <taxon>Actinacidiphila</taxon>
    </lineage>
</organism>
<dbReference type="GO" id="GO:0005737">
    <property type="term" value="C:cytoplasm"/>
    <property type="evidence" value="ECO:0007669"/>
    <property type="project" value="TreeGrafter"/>
</dbReference>
<dbReference type="InterPro" id="IPR001509">
    <property type="entry name" value="Epimerase_deHydtase"/>
</dbReference>
<sequence>MRVVVAGATGVVGRQVVPLLTAAGHEVVALSRRPGPQRAAGVRAVGVDALDQAALAASVRDAQPDAVVHLLTAIPARIDPRRMERDFALTNRLRTESARTLASAAGDAGARFLAQGLAYAYDPAPGAADEDAPFWNRPPKQWATTLEALRTLERITAEAGGLVLRFGHLYGPGTAFGRGGSGLAQISARKMPVVGDGSGTFSFTHTRDAASAVVAALDHPQVTGALNIVDDEPALLRDWLPGVAALLGAPAPQKVPTAMARLAAGAWGAAFMTRLRGADNSRARQALEWAPRYPTWREGFTAEHLGSEQAARKA</sequence>
<dbReference type="SUPFAM" id="SSF51735">
    <property type="entry name" value="NAD(P)-binding Rossmann-fold domains"/>
    <property type="match status" value="1"/>
</dbReference>
<evidence type="ECO:0000313" key="3">
    <source>
        <dbReference type="Proteomes" id="UP001153328"/>
    </source>
</evidence>
<comment type="caution">
    <text evidence="2">The sequence shown here is derived from an EMBL/GenBank/DDBJ whole genome shotgun (WGS) entry which is preliminary data.</text>
</comment>
<dbReference type="InterPro" id="IPR051783">
    <property type="entry name" value="NAD(P)-dependent_oxidoreduct"/>
</dbReference>
<dbReference type="Proteomes" id="UP001153328">
    <property type="component" value="Unassembled WGS sequence"/>
</dbReference>
<dbReference type="GO" id="GO:0004029">
    <property type="term" value="F:aldehyde dehydrogenase (NAD+) activity"/>
    <property type="evidence" value="ECO:0007669"/>
    <property type="project" value="TreeGrafter"/>
</dbReference>
<dbReference type="Pfam" id="PF01370">
    <property type="entry name" value="Epimerase"/>
    <property type="match status" value="1"/>
</dbReference>
<proteinExistence type="predicted"/>
<dbReference type="InterPro" id="IPR036291">
    <property type="entry name" value="NAD(P)-bd_dom_sf"/>
</dbReference>
<dbReference type="PANTHER" id="PTHR48079">
    <property type="entry name" value="PROTEIN YEEZ"/>
    <property type="match status" value="1"/>
</dbReference>
<feature type="domain" description="NAD-dependent epimerase/dehydratase" evidence="1">
    <location>
        <begin position="3"/>
        <end position="222"/>
    </location>
</feature>
<dbReference type="PANTHER" id="PTHR48079:SF6">
    <property type="entry name" value="NAD(P)-BINDING DOMAIN-CONTAINING PROTEIN-RELATED"/>
    <property type="match status" value="1"/>
</dbReference>
<evidence type="ECO:0000259" key="1">
    <source>
        <dbReference type="Pfam" id="PF01370"/>
    </source>
</evidence>
<evidence type="ECO:0000313" key="2">
    <source>
        <dbReference type="EMBL" id="CAG7643165.1"/>
    </source>
</evidence>
<protein>
    <submittedName>
        <fullName evidence="2">NAD-dependent epimerase/dehydratase</fullName>
    </submittedName>
</protein>
<dbReference type="RefSeq" id="WP_205043042.1">
    <property type="nucleotide sequence ID" value="NZ_CAJVAX010000017.1"/>
</dbReference>
<gene>
    <name evidence="2" type="ORF">SBRY_30757</name>
</gene>